<keyword evidence="3" id="KW-0238">DNA-binding</keyword>
<dbReference type="EMBL" id="UOFY01000021">
    <property type="protein sequence ID" value="VAX07889.1"/>
    <property type="molecule type" value="Genomic_DNA"/>
</dbReference>
<evidence type="ECO:0000256" key="1">
    <source>
        <dbReference type="ARBA" id="ARBA00010923"/>
    </source>
</evidence>
<evidence type="ECO:0000313" key="5">
    <source>
        <dbReference type="EMBL" id="VAX07889.1"/>
    </source>
</evidence>
<proteinExistence type="inferred from homology"/>
<dbReference type="Pfam" id="PF01420">
    <property type="entry name" value="Methylase_S"/>
    <property type="match status" value="1"/>
</dbReference>
<accession>A0A3B1APK5</accession>
<dbReference type="SUPFAM" id="SSF116734">
    <property type="entry name" value="DNA methylase specificity domain"/>
    <property type="match status" value="1"/>
</dbReference>
<reference evidence="5" key="1">
    <citation type="submission" date="2018-06" db="EMBL/GenBank/DDBJ databases">
        <authorList>
            <person name="Zhirakovskaya E."/>
        </authorList>
    </citation>
    <scope>NUCLEOTIDE SEQUENCE</scope>
</reference>
<sequence>MKTTNNTTKLGELADIRSGHPFRGRVKHTPDKWDYYVLQLKDVQKNGHIDLAQAAQINMMKEKPPRPLQQGNILLRARGGYYYSGLFNANRNNVIATSQFFILSPTDKVVPAYLCWYLNQPMAQQYLQRNDTGTNIPMLNKQTISDLPVTLPSINTQHKIAEIHQRWLKEKKLTEELLNNREQMMRGLCQQYINKDIMNRENL</sequence>
<dbReference type="InterPro" id="IPR052021">
    <property type="entry name" value="Type-I_RS_S_subunit"/>
</dbReference>
<comment type="similarity">
    <text evidence="1">Belongs to the type-I restriction system S methylase family.</text>
</comment>
<name>A0A3B1APK5_9ZZZZ</name>
<dbReference type="Gene3D" id="3.90.220.20">
    <property type="entry name" value="DNA methylase specificity domains"/>
    <property type="match status" value="1"/>
</dbReference>
<dbReference type="GO" id="GO:0003677">
    <property type="term" value="F:DNA binding"/>
    <property type="evidence" value="ECO:0007669"/>
    <property type="project" value="UniProtKB-KW"/>
</dbReference>
<evidence type="ECO:0000256" key="2">
    <source>
        <dbReference type="ARBA" id="ARBA00022747"/>
    </source>
</evidence>
<feature type="domain" description="Type I restriction modification DNA specificity" evidence="4">
    <location>
        <begin position="6"/>
        <end position="177"/>
    </location>
</feature>
<dbReference type="InterPro" id="IPR000055">
    <property type="entry name" value="Restrct_endonuc_typeI_TRD"/>
</dbReference>
<dbReference type="PANTHER" id="PTHR30408:SF12">
    <property type="entry name" value="TYPE I RESTRICTION ENZYME MJAVIII SPECIFICITY SUBUNIT"/>
    <property type="match status" value="1"/>
</dbReference>
<dbReference type="CDD" id="cd16961">
    <property type="entry name" value="RMtype1_S_TRD-CR_like"/>
    <property type="match status" value="1"/>
</dbReference>
<protein>
    <recommendedName>
        <fullName evidence="4">Type I restriction modification DNA specificity domain-containing protein</fullName>
    </recommendedName>
</protein>
<evidence type="ECO:0000256" key="3">
    <source>
        <dbReference type="ARBA" id="ARBA00023125"/>
    </source>
</evidence>
<gene>
    <name evidence="5" type="ORF">MNBD_GAMMA25-1138</name>
</gene>
<organism evidence="5">
    <name type="scientific">hydrothermal vent metagenome</name>
    <dbReference type="NCBI Taxonomy" id="652676"/>
    <lineage>
        <taxon>unclassified sequences</taxon>
        <taxon>metagenomes</taxon>
        <taxon>ecological metagenomes</taxon>
    </lineage>
</organism>
<dbReference type="GO" id="GO:0009307">
    <property type="term" value="P:DNA restriction-modification system"/>
    <property type="evidence" value="ECO:0007669"/>
    <property type="project" value="UniProtKB-KW"/>
</dbReference>
<dbReference type="AlphaFoldDB" id="A0A3B1APK5"/>
<evidence type="ECO:0000259" key="4">
    <source>
        <dbReference type="Pfam" id="PF01420"/>
    </source>
</evidence>
<keyword evidence="2" id="KW-0680">Restriction system</keyword>
<dbReference type="PANTHER" id="PTHR30408">
    <property type="entry name" value="TYPE-1 RESTRICTION ENZYME ECOKI SPECIFICITY PROTEIN"/>
    <property type="match status" value="1"/>
</dbReference>
<dbReference type="InterPro" id="IPR044946">
    <property type="entry name" value="Restrct_endonuc_typeI_TRD_sf"/>
</dbReference>